<feature type="compositionally biased region" description="Basic and acidic residues" evidence="7">
    <location>
        <begin position="98"/>
        <end position="113"/>
    </location>
</feature>
<dbReference type="Gene3D" id="3.30.200.20">
    <property type="entry name" value="Phosphorylase Kinase, domain 1"/>
    <property type="match status" value="1"/>
</dbReference>
<dbReference type="PANTHER" id="PTHR43289:SF6">
    <property type="entry name" value="SERINE_THREONINE-PROTEIN KINASE NEKL-3"/>
    <property type="match status" value="1"/>
</dbReference>
<protein>
    <recommendedName>
        <fullName evidence="1">non-specific serine/threonine protein kinase</fullName>
        <ecNumber evidence="1">2.7.11.1</ecNumber>
    </recommendedName>
</protein>
<dbReference type="EC" id="2.7.11.1" evidence="1"/>
<organism evidence="9 10">
    <name type="scientific">Streptomyces triticiradicis</name>
    <dbReference type="NCBI Taxonomy" id="2651189"/>
    <lineage>
        <taxon>Bacteria</taxon>
        <taxon>Bacillati</taxon>
        <taxon>Actinomycetota</taxon>
        <taxon>Actinomycetes</taxon>
        <taxon>Kitasatosporales</taxon>
        <taxon>Streptomycetaceae</taxon>
        <taxon>Streptomyces</taxon>
    </lineage>
</organism>
<evidence type="ECO:0000313" key="10">
    <source>
        <dbReference type="Proteomes" id="UP000442990"/>
    </source>
</evidence>
<dbReference type="PROSITE" id="PS00108">
    <property type="entry name" value="PROTEIN_KINASE_ST"/>
    <property type="match status" value="1"/>
</dbReference>
<feature type="compositionally biased region" description="Basic and acidic residues" evidence="7">
    <location>
        <begin position="30"/>
        <end position="47"/>
    </location>
</feature>
<sequence length="666" mass="69215">MHGVGTESAHASKRTGPGTGKVGCTYPHSAFDDHSRLARTEALDNEKAVTAVASPPSSRRTGPCPPDTTPADLHAPAPPGHRHRRLRAVRPRAGHPGRRPDPRGDREAHRRLLDGNSSQRPADDPRTSAFERGATRGPAPRRRRRGIGACPLGTRVWSSRRRVSSVVVEGPGRFEVGFVESGFALASKGSARVLTGRYRLDGLIGSGGAADVHRGFDLRLRRPVAVKIFRAGTGFDTEEDYRSEAVLLARLQHQGLVTAYDAGRHDGDAYLVMQLIEGPTLKTRIAEGPLPWKTTATLGAGLADALAHAHEAGVVHRDVKPSNIILDDSGDPHLTDFGISRLLDTTTRTVTGTLVGTAAYLSPEQVLGEPVGRPADVYALGLVLLECLTGRLEYDGGPLEAAIARLHRRPGVPDFVPRTLAALLQPMTALDAGTRPTARDCAHALALLAAEPAAADPTAPAARATSVVVAPQATTDARDNTHNMPLSGSERPARRSVPRAAARPAPVRSRLRAVGAAAALAAAIAAFAVTEGSSAHSSGGDRAASADDRPAPSGSPKESVRDDDGHAPAATPADAHSASARPRRDSTPGRSTPVGSTTRAPATGAVPTPDDDRAGAAKGVGPDVAGKRGKKAPKEPPGQVRKAQLGGNKGEGGNSQGSGGTTPEDE</sequence>
<dbReference type="CDD" id="cd14014">
    <property type="entry name" value="STKc_PknB_like"/>
    <property type="match status" value="1"/>
</dbReference>
<evidence type="ECO:0000313" key="9">
    <source>
        <dbReference type="EMBL" id="KAB1977602.1"/>
    </source>
</evidence>
<keyword evidence="6" id="KW-0067">ATP-binding</keyword>
<dbReference type="Gene3D" id="1.10.510.10">
    <property type="entry name" value="Transferase(Phosphotransferase) domain 1"/>
    <property type="match status" value="1"/>
</dbReference>
<dbReference type="InterPro" id="IPR000719">
    <property type="entry name" value="Prot_kinase_dom"/>
</dbReference>
<feature type="compositionally biased region" description="Low complexity" evidence="7">
    <location>
        <begin position="567"/>
        <end position="580"/>
    </location>
</feature>
<dbReference type="Proteomes" id="UP000442990">
    <property type="component" value="Unassembled WGS sequence"/>
</dbReference>
<evidence type="ECO:0000256" key="6">
    <source>
        <dbReference type="ARBA" id="ARBA00022840"/>
    </source>
</evidence>
<dbReference type="SMART" id="SM00220">
    <property type="entry name" value="S_TKc"/>
    <property type="match status" value="1"/>
</dbReference>
<dbReference type="AlphaFoldDB" id="A0A7J5D3M8"/>
<feature type="region of interest" description="Disordered" evidence="7">
    <location>
        <begin position="472"/>
        <end position="505"/>
    </location>
</feature>
<gene>
    <name evidence="9" type="ORF">F8144_41665</name>
</gene>
<feature type="region of interest" description="Disordered" evidence="7">
    <location>
        <begin position="532"/>
        <end position="666"/>
    </location>
</feature>
<feature type="compositionally biased region" description="Basic residues" evidence="7">
    <location>
        <begin position="80"/>
        <end position="97"/>
    </location>
</feature>
<evidence type="ECO:0000256" key="4">
    <source>
        <dbReference type="ARBA" id="ARBA00022741"/>
    </source>
</evidence>
<dbReference type="PANTHER" id="PTHR43289">
    <property type="entry name" value="MITOGEN-ACTIVATED PROTEIN KINASE KINASE KINASE 20-RELATED"/>
    <property type="match status" value="1"/>
</dbReference>
<dbReference type="GO" id="GO:0005524">
    <property type="term" value="F:ATP binding"/>
    <property type="evidence" value="ECO:0007669"/>
    <property type="project" value="UniProtKB-KW"/>
</dbReference>
<keyword evidence="4" id="KW-0547">Nucleotide-binding</keyword>
<dbReference type="PROSITE" id="PS50011">
    <property type="entry name" value="PROTEIN_KINASE_DOM"/>
    <property type="match status" value="1"/>
</dbReference>
<feature type="region of interest" description="Disordered" evidence="7">
    <location>
        <begin position="1"/>
        <end position="147"/>
    </location>
</feature>
<keyword evidence="3" id="KW-0808">Transferase</keyword>
<reference evidence="9 10" key="1">
    <citation type="submission" date="2019-09" db="EMBL/GenBank/DDBJ databases">
        <title>Isolation and identification of active actinomycetes.</title>
        <authorList>
            <person name="Yu Z."/>
            <person name="Han C."/>
            <person name="Yu B."/>
        </authorList>
    </citation>
    <scope>NUCLEOTIDE SEQUENCE [LARGE SCALE GENOMIC DNA]</scope>
    <source>
        <strain evidence="9 10">NEAU-H2</strain>
    </source>
</reference>
<feature type="compositionally biased region" description="Gly residues" evidence="7">
    <location>
        <begin position="647"/>
        <end position="660"/>
    </location>
</feature>
<dbReference type="GO" id="GO:0004674">
    <property type="term" value="F:protein serine/threonine kinase activity"/>
    <property type="evidence" value="ECO:0007669"/>
    <property type="project" value="UniProtKB-KW"/>
</dbReference>
<dbReference type="SUPFAM" id="SSF56112">
    <property type="entry name" value="Protein kinase-like (PK-like)"/>
    <property type="match status" value="1"/>
</dbReference>
<dbReference type="EMBL" id="WBKG01000060">
    <property type="protein sequence ID" value="KAB1977602.1"/>
    <property type="molecule type" value="Genomic_DNA"/>
</dbReference>
<keyword evidence="5 9" id="KW-0418">Kinase</keyword>
<feature type="compositionally biased region" description="Low complexity" evidence="7">
    <location>
        <begin position="532"/>
        <end position="543"/>
    </location>
</feature>
<evidence type="ECO:0000256" key="1">
    <source>
        <dbReference type="ARBA" id="ARBA00012513"/>
    </source>
</evidence>
<dbReference type="Pfam" id="PF00069">
    <property type="entry name" value="Pkinase"/>
    <property type="match status" value="1"/>
</dbReference>
<keyword evidence="10" id="KW-1185">Reference proteome</keyword>
<evidence type="ECO:0000256" key="7">
    <source>
        <dbReference type="SAM" id="MobiDB-lite"/>
    </source>
</evidence>
<evidence type="ECO:0000259" key="8">
    <source>
        <dbReference type="PROSITE" id="PS50011"/>
    </source>
</evidence>
<comment type="caution">
    <text evidence="9">The sequence shown here is derived from an EMBL/GenBank/DDBJ whole genome shotgun (WGS) entry which is preliminary data.</text>
</comment>
<evidence type="ECO:0000256" key="2">
    <source>
        <dbReference type="ARBA" id="ARBA00022527"/>
    </source>
</evidence>
<proteinExistence type="predicted"/>
<accession>A0A7J5D3M8</accession>
<name>A0A7J5D3M8_9ACTN</name>
<keyword evidence="2" id="KW-0723">Serine/threonine-protein kinase</keyword>
<dbReference type="InterPro" id="IPR008271">
    <property type="entry name" value="Ser/Thr_kinase_AS"/>
</dbReference>
<feature type="domain" description="Protein kinase" evidence="8">
    <location>
        <begin position="198"/>
        <end position="446"/>
    </location>
</feature>
<feature type="compositionally biased region" description="Polar residues" evidence="7">
    <location>
        <begin position="588"/>
        <end position="600"/>
    </location>
</feature>
<evidence type="ECO:0000256" key="5">
    <source>
        <dbReference type="ARBA" id="ARBA00022777"/>
    </source>
</evidence>
<dbReference type="InterPro" id="IPR011009">
    <property type="entry name" value="Kinase-like_dom_sf"/>
</dbReference>
<evidence type="ECO:0000256" key="3">
    <source>
        <dbReference type="ARBA" id="ARBA00022679"/>
    </source>
</evidence>